<evidence type="ECO:0000313" key="7">
    <source>
        <dbReference type="Proteomes" id="UP000256980"/>
    </source>
</evidence>
<dbReference type="EMBL" id="QRDV01000001">
    <property type="protein sequence ID" value="RED47031.1"/>
    <property type="molecule type" value="Genomic_DNA"/>
</dbReference>
<dbReference type="Pfam" id="PF06977">
    <property type="entry name" value="SdiA-regulated"/>
    <property type="match status" value="1"/>
</dbReference>
<evidence type="ECO:0000256" key="3">
    <source>
        <dbReference type="ARBA" id="ARBA00022475"/>
    </source>
</evidence>
<name>A0A3D9HCR4_9FLAO</name>
<dbReference type="OrthoDB" id="5292493at2"/>
<evidence type="ECO:0000313" key="6">
    <source>
        <dbReference type="EMBL" id="RED47031.1"/>
    </source>
</evidence>
<comment type="caution">
    <text evidence="6">The sequence shown here is derived from an EMBL/GenBank/DDBJ whole genome shotgun (WGS) entry which is preliminary data.</text>
</comment>
<reference evidence="6 7" key="1">
    <citation type="submission" date="2018-07" db="EMBL/GenBank/DDBJ databases">
        <title>Genomic Encyclopedia of Type Strains, Phase III (KMG-III): the genomes of soil and plant-associated and newly described type strains.</title>
        <authorList>
            <person name="Whitman W."/>
        </authorList>
    </citation>
    <scope>NUCLEOTIDE SEQUENCE [LARGE SCALE GENOMIC DNA]</scope>
    <source>
        <strain evidence="6 7">CECT 7946</strain>
    </source>
</reference>
<evidence type="ECO:0000256" key="4">
    <source>
        <dbReference type="ARBA" id="ARBA00023136"/>
    </source>
</evidence>
<comment type="similarity">
    <text evidence="2">Belongs to the YjiK family.</text>
</comment>
<dbReference type="GO" id="GO:0005886">
    <property type="term" value="C:plasma membrane"/>
    <property type="evidence" value="ECO:0007669"/>
    <property type="project" value="UniProtKB-SubCell"/>
</dbReference>
<dbReference type="RefSeq" id="WP_115816074.1">
    <property type="nucleotide sequence ID" value="NZ_QRDV01000001.1"/>
</dbReference>
<feature type="transmembrane region" description="Helical" evidence="5">
    <location>
        <begin position="6"/>
        <end position="23"/>
    </location>
</feature>
<keyword evidence="3" id="KW-1003">Cell membrane</keyword>
<keyword evidence="7" id="KW-1185">Reference proteome</keyword>
<sequence length="292" mass="33379">MKTSKTLNIVIVLILFICITLFLKSSTHNTFKQNTDSPKTDTSKNYNIKNTSILPDILEEVSGIAWLSENTFACVQDEMGHIFIYDTQLNTIINDIKFDGAGDYEDITINNYDAYILRSDGLIYEILDYNSKDRKISKIKTPFTEKNNMESLTFDKQNKRLLLTPKDKDLGKKRIKNIYQIPLQTKSFDTVPIIDIDLKSKKLESSKSKKVEKTLRPSAIAVHPQTQDIYVLDSKNLQLLILHSNGEILKLYNLNKHDFAQPEGITFSTKGHLFIANEANKNNANILEVELK</sequence>
<dbReference type="Proteomes" id="UP000256980">
    <property type="component" value="Unassembled WGS sequence"/>
</dbReference>
<keyword evidence="4 5" id="KW-0472">Membrane</keyword>
<gene>
    <name evidence="6" type="ORF">DFQ10_101810</name>
</gene>
<proteinExistence type="inferred from homology"/>
<organism evidence="6 7">
    <name type="scientific">Winogradskyella eximia</name>
    <dbReference type="NCBI Taxonomy" id="262006"/>
    <lineage>
        <taxon>Bacteria</taxon>
        <taxon>Pseudomonadati</taxon>
        <taxon>Bacteroidota</taxon>
        <taxon>Flavobacteriia</taxon>
        <taxon>Flavobacteriales</taxon>
        <taxon>Flavobacteriaceae</taxon>
        <taxon>Winogradskyella</taxon>
    </lineage>
</organism>
<dbReference type="SUPFAM" id="SSF50969">
    <property type="entry name" value="YVTN repeat-like/Quinoprotein amine dehydrogenase"/>
    <property type="match status" value="1"/>
</dbReference>
<dbReference type="InterPro" id="IPR011044">
    <property type="entry name" value="Quino_amine_DH_bsu"/>
</dbReference>
<protein>
    <submittedName>
        <fullName evidence="6">Uncharacterized protein YjiK</fullName>
    </submittedName>
</protein>
<evidence type="ECO:0000256" key="1">
    <source>
        <dbReference type="ARBA" id="ARBA00004236"/>
    </source>
</evidence>
<keyword evidence="5" id="KW-0812">Transmembrane</keyword>
<evidence type="ECO:0000256" key="2">
    <source>
        <dbReference type="ARBA" id="ARBA00009852"/>
    </source>
</evidence>
<comment type="subcellular location">
    <subcellularLocation>
        <location evidence="1">Cell membrane</location>
    </subcellularLocation>
</comment>
<keyword evidence="5" id="KW-1133">Transmembrane helix</keyword>
<evidence type="ECO:0000256" key="5">
    <source>
        <dbReference type="SAM" id="Phobius"/>
    </source>
</evidence>
<dbReference type="AlphaFoldDB" id="A0A3D9HCR4"/>
<dbReference type="Gene3D" id="2.120.10.30">
    <property type="entry name" value="TolB, C-terminal domain"/>
    <property type="match status" value="1"/>
</dbReference>
<dbReference type="InterPro" id="IPR011042">
    <property type="entry name" value="6-blade_b-propeller_TolB-like"/>
</dbReference>
<dbReference type="InterPro" id="IPR009722">
    <property type="entry name" value="YjiK/CarP"/>
</dbReference>
<accession>A0A3D9HCR4</accession>